<organism evidence="15 16">
    <name type="scientific">Trapa natans</name>
    <name type="common">Water chestnut</name>
    <dbReference type="NCBI Taxonomy" id="22666"/>
    <lineage>
        <taxon>Eukaryota</taxon>
        <taxon>Viridiplantae</taxon>
        <taxon>Streptophyta</taxon>
        <taxon>Embryophyta</taxon>
        <taxon>Tracheophyta</taxon>
        <taxon>Spermatophyta</taxon>
        <taxon>Magnoliopsida</taxon>
        <taxon>eudicotyledons</taxon>
        <taxon>Gunneridae</taxon>
        <taxon>Pentapetalae</taxon>
        <taxon>rosids</taxon>
        <taxon>malvids</taxon>
        <taxon>Myrtales</taxon>
        <taxon>Lythraceae</taxon>
        <taxon>Trapa</taxon>
    </lineage>
</organism>
<comment type="catalytic activity">
    <reaction evidence="12">
        <text>[(1-&gt;4)-alpha-D-galacturonosyl methyl ester](n) + n H2O = [(1-&gt;4)-alpha-D-galacturonosyl](n) + n methanol + n H(+)</text>
        <dbReference type="Rhea" id="RHEA:22380"/>
        <dbReference type="Rhea" id="RHEA-COMP:14570"/>
        <dbReference type="Rhea" id="RHEA-COMP:14573"/>
        <dbReference type="ChEBI" id="CHEBI:15377"/>
        <dbReference type="ChEBI" id="CHEBI:15378"/>
        <dbReference type="ChEBI" id="CHEBI:17790"/>
        <dbReference type="ChEBI" id="CHEBI:140522"/>
        <dbReference type="ChEBI" id="CHEBI:140523"/>
        <dbReference type="EC" id="3.1.1.11"/>
    </reaction>
</comment>
<comment type="similarity">
    <text evidence="4">In the C-terminal section; belongs to the pectinesterase family.</text>
</comment>
<dbReference type="GO" id="GO:0042545">
    <property type="term" value="P:cell wall modification"/>
    <property type="evidence" value="ECO:0007669"/>
    <property type="project" value="UniProtKB-UniRule"/>
</dbReference>
<dbReference type="Gene3D" id="2.160.20.10">
    <property type="entry name" value="Single-stranded right-handed beta-helix, Pectin lyase-like"/>
    <property type="match status" value="1"/>
</dbReference>
<sequence length="566" mass="62355">MSHDGDSSSKKRIATIGVSSLILVVIGVAATVGITKNQNEEAIDGGSEVTASNKAAITGLCKPTDYKDACMESLQSVEPNVTDPRELIKVGFDFTRKKLTEVMDESTTLKEAEKDPIAKQALSVCKDMMKLAINHLQQSFEKIGVFDITKLDDLMADLQTWLSSVITYQGTCFDGFENVTSPAAPKIKEAINNTMKLSSNALVMVQQLNDIFKSLDLPDFNTRRLLQENDGELPVWLDSARRKLLVDDTTNPNLVIAKDGSGDHKTFAEAIKALPRESMTPFVVQVKAGVYQEKVLIPISIWNITWIGEGSTTTKVSFNQSLGGGILTYYTSTFTLQGAGHTFKNIGFENPSGADKHSAVAIAIDGDRTAFFNCRFDGYENTLYSHSNRQFYRGCTITGTVDFIFGDAQALFQNCLILITKPIDNQVCSVASSEKVDTHSVTGLVFQNCTITGDESYLPVKADFESYLGRTWKDYSTVIYMQSFISDVINPEGWTTRMGSFGTTTCFFAEVNNRGPGSNTSQRVTWQGIRKLSPTEALEYTGEKFLMNDAWITSTGIPYERGMITM</sequence>
<dbReference type="PANTHER" id="PTHR31707">
    <property type="entry name" value="PECTINESTERASE"/>
    <property type="match status" value="1"/>
</dbReference>
<dbReference type="CDD" id="cd15798">
    <property type="entry name" value="PMEI-like_3"/>
    <property type="match status" value="1"/>
</dbReference>
<evidence type="ECO:0000256" key="12">
    <source>
        <dbReference type="RuleBase" id="RU000589"/>
    </source>
</evidence>
<dbReference type="Gene3D" id="1.20.140.40">
    <property type="entry name" value="Invertase/pectin methylesterase inhibitor family protein"/>
    <property type="match status" value="1"/>
</dbReference>
<evidence type="ECO:0000256" key="8">
    <source>
        <dbReference type="ARBA" id="ARBA00022801"/>
    </source>
</evidence>
<dbReference type="GO" id="GO:0030599">
    <property type="term" value="F:pectinesterase activity"/>
    <property type="evidence" value="ECO:0007669"/>
    <property type="project" value="UniProtKB-UniRule"/>
</dbReference>
<evidence type="ECO:0000256" key="11">
    <source>
        <dbReference type="PROSITE-ProRule" id="PRU10040"/>
    </source>
</evidence>
<dbReference type="EMBL" id="JAXQNO010000007">
    <property type="protein sequence ID" value="KAK4794692.1"/>
    <property type="molecule type" value="Genomic_DNA"/>
</dbReference>
<keyword evidence="13" id="KW-0472">Membrane</keyword>
<evidence type="ECO:0000313" key="16">
    <source>
        <dbReference type="Proteomes" id="UP001346149"/>
    </source>
</evidence>
<dbReference type="PROSITE" id="PS00503">
    <property type="entry name" value="PECTINESTERASE_2"/>
    <property type="match status" value="1"/>
</dbReference>
<evidence type="ECO:0000256" key="5">
    <source>
        <dbReference type="ARBA" id="ARBA00013229"/>
    </source>
</evidence>
<proteinExistence type="inferred from homology"/>
<keyword evidence="7" id="KW-0964">Secreted</keyword>
<evidence type="ECO:0000256" key="10">
    <source>
        <dbReference type="ARBA" id="ARBA00023316"/>
    </source>
</evidence>
<comment type="pathway">
    <text evidence="2 12">Glycan metabolism; pectin degradation; 2-dehydro-3-deoxy-D-gluconate from pectin: step 1/5.</text>
</comment>
<reference evidence="15 16" key="1">
    <citation type="journal article" date="2023" name="Hortic Res">
        <title>Pangenome of water caltrop reveals structural variations and asymmetric subgenome divergence after allopolyploidization.</title>
        <authorList>
            <person name="Zhang X."/>
            <person name="Chen Y."/>
            <person name="Wang L."/>
            <person name="Yuan Y."/>
            <person name="Fang M."/>
            <person name="Shi L."/>
            <person name="Lu R."/>
            <person name="Comes H.P."/>
            <person name="Ma Y."/>
            <person name="Chen Y."/>
            <person name="Huang G."/>
            <person name="Zhou Y."/>
            <person name="Zheng Z."/>
            <person name="Qiu Y."/>
        </authorList>
    </citation>
    <scope>NUCLEOTIDE SEQUENCE [LARGE SCALE GENOMIC DNA]</scope>
    <source>
        <strain evidence="15">F231</strain>
    </source>
</reference>
<evidence type="ECO:0000313" key="15">
    <source>
        <dbReference type="EMBL" id="KAK4794692.1"/>
    </source>
</evidence>
<evidence type="ECO:0000256" key="3">
    <source>
        <dbReference type="ARBA" id="ARBA00006027"/>
    </source>
</evidence>
<keyword evidence="16" id="KW-1185">Reference proteome</keyword>
<name>A0AAN7MAG2_TRANT</name>
<evidence type="ECO:0000256" key="1">
    <source>
        <dbReference type="ARBA" id="ARBA00004191"/>
    </source>
</evidence>
<comment type="subcellular location">
    <subcellularLocation>
        <location evidence="1">Secreted</location>
        <location evidence="1">Cell wall</location>
    </subcellularLocation>
</comment>
<evidence type="ECO:0000256" key="4">
    <source>
        <dbReference type="ARBA" id="ARBA00007786"/>
    </source>
</evidence>
<dbReference type="FunFam" id="1.20.140.40:FF:000001">
    <property type="entry name" value="Pectinesterase"/>
    <property type="match status" value="1"/>
</dbReference>
<dbReference type="InterPro" id="IPR035513">
    <property type="entry name" value="Invertase/methylesterase_inhib"/>
</dbReference>
<feature type="transmembrane region" description="Helical" evidence="13">
    <location>
        <begin position="12"/>
        <end position="34"/>
    </location>
</feature>
<feature type="active site" evidence="11">
    <location>
        <position position="402"/>
    </location>
</feature>
<keyword evidence="10" id="KW-0961">Cell wall biogenesis/degradation</keyword>
<dbReference type="Pfam" id="PF04043">
    <property type="entry name" value="PMEI"/>
    <property type="match status" value="1"/>
</dbReference>
<dbReference type="SUPFAM" id="SSF51126">
    <property type="entry name" value="Pectin lyase-like"/>
    <property type="match status" value="1"/>
</dbReference>
<evidence type="ECO:0000256" key="9">
    <source>
        <dbReference type="ARBA" id="ARBA00023085"/>
    </source>
</evidence>
<keyword evidence="13" id="KW-1133">Transmembrane helix</keyword>
<comment type="similarity">
    <text evidence="3">In the N-terminal section; belongs to the PMEI family.</text>
</comment>
<evidence type="ECO:0000256" key="2">
    <source>
        <dbReference type="ARBA" id="ARBA00005184"/>
    </source>
</evidence>
<protein>
    <recommendedName>
        <fullName evidence="5 12">Pectinesterase</fullName>
        <ecNumber evidence="5 12">3.1.1.11</ecNumber>
    </recommendedName>
</protein>
<comment type="caution">
    <text evidence="15">The sequence shown here is derived from an EMBL/GenBank/DDBJ whole genome shotgun (WGS) entry which is preliminary data.</text>
</comment>
<dbReference type="InterPro" id="IPR033131">
    <property type="entry name" value="Pectinesterase_Asp_AS"/>
</dbReference>
<dbReference type="Pfam" id="PF01095">
    <property type="entry name" value="Pectinesterase"/>
    <property type="match status" value="1"/>
</dbReference>
<dbReference type="GO" id="GO:0004857">
    <property type="term" value="F:enzyme inhibitor activity"/>
    <property type="evidence" value="ECO:0007669"/>
    <property type="project" value="InterPro"/>
</dbReference>
<dbReference type="EC" id="3.1.1.11" evidence="5 12"/>
<dbReference type="SUPFAM" id="SSF101148">
    <property type="entry name" value="Plant invertase/pectin methylesterase inhibitor"/>
    <property type="match status" value="1"/>
</dbReference>
<dbReference type="InterPro" id="IPR011050">
    <property type="entry name" value="Pectin_lyase_fold/virulence"/>
</dbReference>
<keyword evidence="9 12" id="KW-0063">Aspartyl esterase</keyword>
<dbReference type="SMART" id="SM00856">
    <property type="entry name" value="PMEI"/>
    <property type="match status" value="1"/>
</dbReference>
<keyword evidence="6" id="KW-0134">Cell wall</keyword>
<evidence type="ECO:0000256" key="6">
    <source>
        <dbReference type="ARBA" id="ARBA00022512"/>
    </source>
</evidence>
<accession>A0AAN7MAG2</accession>
<dbReference type="InterPro" id="IPR012334">
    <property type="entry name" value="Pectin_lyas_fold"/>
</dbReference>
<dbReference type="GO" id="GO:0045490">
    <property type="term" value="P:pectin catabolic process"/>
    <property type="evidence" value="ECO:0007669"/>
    <property type="project" value="UniProtKB-UniRule"/>
</dbReference>
<evidence type="ECO:0000256" key="7">
    <source>
        <dbReference type="ARBA" id="ARBA00022525"/>
    </source>
</evidence>
<evidence type="ECO:0000256" key="13">
    <source>
        <dbReference type="SAM" id="Phobius"/>
    </source>
</evidence>
<dbReference type="Proteomes" id="UP001346149">
    <property type="component" value="Unassembled WGS sequence"/>
</dbReference>
<dbReference type="NCBIfam" id="TIGR01614">
    <property type="entry name" value="PME_inhib"/>
    <property type="match status" value="1"/>
</dbReference>
<keyword evidence="8 12" id="KW-0378">Hydrolase</keyword>
<dbReference type="AlphaFoldDB" id="A0AAN7MAG2"/>
<keyword evidence="13" id="KW-0812">Transmembrane</keyword>
<dbReference type="InterPro" id="IPR000070">
    <property type="entry name" value="Pectinesterase_cat"/>
</dbReference>
<feature type="domain" description="Pectinesterase inhibitor" evidence="14">
    <location>
        <begin position="52"/>
        <end position="204"/>
    </location>
</feature>
<dbReference type="FunFam" id="2.160.20.10:FF:000029">
    <property type="entry name" value="Pectinesterase 4"/>
    <property type="match status" value="1"/>
</dbReference>
<evidence type="ECO:0000259" key="14">
    <source>
        <dbReference type="SMART" id="SM00856"/>
    </source>
</evidence>
<dbReference type="InterPro" id="IPR006501">
    <property type="entry name" value="Pectinesterase_inhib_dom"/>
</dbReference>
<gene>
    <name evidence="15" type="ORF">SAY86_012686</name>
</gene>